<name>A0A5C5X5Z2_9PLAN</name>
<protein>
    <recommendedName>
        <fullName evidence="1">protein acetyllysine N-acetyltransferase</fullName>
        <ecNumber evidence="1">2.3.1.286</ecNumber>
    </recommendedName>
</protein>
<dbReference type="Pfam" id="PF02146">
    <property type="entry name" value="SIR2"/>
    <property type="match status" value="1"/>
</dbReference>
<proteinExistence type="predicted"/>
<keyword evidence="6" id="KW-0378">Hydrolase</keyword>
<dbReference type="EMBL" id="SIHI01000001">
    <property type="protein sequence ID" value="TWT58344.1"/>
    <property type="molecule type" value="Genomic_DNA"/>
</dbReference>
<accession>A0A5C5X5Z2</accession>
<dbReference type="InterPro" id="IPR003000">
    <property type="entry name" value="Sirtuin"/>
</dbReference>
<dbReference type="AlphaFoldDB" id="A0A5C5X5Z2"/>
<dbReference type="GO" id="GO:0016787">
    <property type="term" value="F:hydrolase activity"/>
    <property type="evidence" value="ECO:0007669"/>
    <property type="project" value="UniProtKB-KW"/>
</dbReference>
<dbReference type="Gene3D" id="3.30.1600.10">
    <property type="entry name" value="SIR2/SIRT2 'Small Domain"/>
    <property type="match status" value="1"/>
</dbReference>
<gene>
    <name evidence="6" type="primary">cobB_1</name>
    <name evidence="6" type="ORF">KOR42_17180</name>
</gene>
<evidence type="ECO:0000256" key="3">
    <source>
        <dbReference type="ARBA" id="ARBA00023027"/>
    </source>
</evidence>
<reference evidence="6 7" key="1">
    <citation type="submission" date="2019-02" db="EMBL/GenBank/DDBJ databases">
        <title>Deep-cultivation of Planctomycetes and their phenomic and genomic characterization uncovers novel biology.</title>
        <authorList>
            <person name="Wiegand S."/>
            <person name="Jogler M."/>
            <person name="Boedeker C."/>
            <person name="Pinto D."/>
            <person name="Vollmers J."/>
            <person name="Rivas-Marin E."/>
            <person name="Kohn T."/>
            <person name="Peeters S.H."/>
            <person name="Heuer A."/>
            <person name="Rast P."/>
            <person name="Oberbeckmann S."/>
            <person name="Bunk B."/>
            <person name="Jeske O."/>
            <person name="Meyerdierks A."/>
            <person name="Storesund J.E."/>
            <person name="Kallscheuer N."/>
            <person name="Luecker S."/>
            <person name="Lage O.M."/>
            <person name="Pohl T."/>
            <person name="Merkel B.J."/>
            <person name="Hornburger P."/>
            <person name="Mueller R.-W."/>
            <person name="Bruemmer F."/>
            <person name="Labrenz M."/>
            <person name="Spormann A.M."/>
            <person name="Op Den Camp H."/>
            <person name="Overmann J."/>
            <person name="Amann R."/>
            <person name="Jetten M.S.M."/>
            <person name="Mascher T."/>
            <person name="Medema M.H."/>
            <person name="Devos D.P."/>
            <person name="Kaster A.-K."/>
            <person name="Ovreas L."/>
            <person name="Rohde M."/>
            <person name="Galperin M.Y."/>
            <person name="Jogler C."/>
        </authorList>
    </citation>
    <scope>NUCLEOTIDE SEQUENCE [LARGE SCALE GENOMIC DNA]</scope>
    <source>
        <strain evidence="6 7">KOR42</strain>
    </source>
</reference>
<evidence type="ECO:0000259" key="5">
    <source>
        <dbReference type="PROSITE" id="PS50305"/>
    </source>
</evidence>
<keyword evidence="3" id="KW-0520">NAD</keyword>
<dbReference type="InterPro" id="IPR026591">
    <property type="entry name" value="Sirtuin_cat_small_dom_sf"/>
</dbReference>
<dbReference type="PANTHER" id="PTHR11085">
    <property type="entry name" value="NAD-DEPENDENT PROTEIN DEACYLASE SIRTUIN-5, MITOCHONDRIAL-RELATED"/>
    <property type="match status" value="1"/>
</dbReference>
<dbReference type="InterPro" id="IPR050134">
    <property type="entry name" value="NAD-dep_sirtuin_deacylases"/>
</dbReference>
<dbReference type="GO" id="GO:0017136">
    <property type="term" value="F:histone deacetylase activity, NAD-dependent"/>
    <property type="evidence" value="ECO:0007669"/>
    <property type="project" value="TreeGrafter"/>
</dbReference>
<keyword evidence="7" id="KW-1185">Reference proteome</keyword>
<dbReference type="InterPro" id="IPR026590">
    <property type="entry name" value="Ssirtuin_cat_dom"/>
</dbReference>
<dbReference type="EC" id="2.3.1.286" evidence="1"/>
<evidence type="ECO:0000313" key="7">
    <source>
        <dbReference type="Proteomes" id="UP000317243"/>
    </source>
</evidence>
<dbReference type="RefSeq" id="WP_146508662.1">
    <property type="nucleotide sequence ID" value="NZ_SIHI01000001.1"/>
</dbReference>
<evidence type="ECO:0000256" key="1">
    <source>
        <dbReference type="ARBA" id="ARBA00012928"/>
    </source>
</evidence>
<dbReference type="SUPFAM" id="SSF52467">
    <property type="entry name" value="DHS-like NAD/FAD-binding domain"/>
    <property type="match status" value="1"/>
</dbReference>
<evidence type="ECO:0000256" key="2">
    <source>
        <dbReference type="ARBA" id="ARBA00022679"/>
    </source>
</evidence>
<evidence type="ECO:0000256" key="4">
    <source>
        <dbReference type="PROSITE-ProRule" id="PRU00236"/>
    </source>
</evidence>
<dbReference type="Gene3D" id="3.40.50.1220">
    <property type="entry name" value="TPP-binding domain"/>
    <property type="match status" value="1"/>
</dbReference>
<comment type="caution">
    <text evidence="4">Lacks conserved residue(s) required for the propagation of feature annotation.</text>
</comment>
<dbReference type="InterPro" id="IPR029035">
    <property type="entry name" value="DHS-like_NAD/FAD-binding_dom"/>
</dbReference>
<dbReference type="GO" id="GO:0070403">
    <property type="term" value="F:NAD+ binding"/>
    <property type="evidence" value="ECO:0007669"/>
    <property type="project" value="InterPro"/>
</dbReference>
<comment type="caution">
    <text evidence="6">The sequence shown here is derived from an EMBL/GenBank/DDBJ whole genome shotgun (WGS) entry which is preliminary data.</text>
</comment>
<dbReference type="PANTHER" id="PTHR11085:SF10">
    <property type="entry name" value="NAD-DEPENDENT PROTEIN DEACYLASE SIRTUIN-5, MITOCHONDRIAL-RELATED"/>
    <property type="match status" value="1"/>
</dbReference>
<dbReference type="OrthoDB" id="9800582at2"/>
<sequence length="280" mass="30580">MTLSVSSPEPLRQLADLVSRSKRGVIFTGAGVGTASGISTFRDMDGLWARFPPEDFANWAGLLRTATLQPARFAEFLISVLEPIATAQPNPAHLAITELQSIAKMTVITQNIDGLQQDASAIDVYELHGTLFEIVQTPSGEVIRHVTRSEVAEVVDGLRQSQKQLWSFPSVMRALKPIFEVSSEGVTHPNVVLFGDQLREPDWSLAIESTESCDLFIAVGTSQTVRPASDLISIARESGAEVVYIDPECGGRGLWIRDHAECVLPELLQLMTNHGNSEEE</sequence>
<evidence type="ECO:0000313" key="6">
    <source>
        <dbReference type="EMBL" id="TWT58344.1"/>
    </source>
</evidence>
<feature type="domain" description="Deacetylase sirtuin-type" evidence="5">
    <location>
        <begin position="1"/>
        <end position="277"/>
    </location>
</feature>
<keyword evidence="2" id="KW-0808">Transferase</keyword>
<dbReference type="Proteomes" id="UP000317243">
    <property type="component" value="Unassembled WGS sequence"/>
</dbReference>
<dbReference type="PROSITE" id="PS50305">
    <property type="entry name" value="SIRTUIN"/>
    <property type="match status" value="1"/>
</dbReference>
<organism evidence="6 7">
    <name type="scientific">Thalassoglobus neptunius</name>
    <dbReference type="NCBI Taxonomy" id="1938619"/>
    <lineage>
        <taxon>Bacteria</taxon>
        <taxon>Pseudomonadati</taxon>
        <taxon>Planctomycetota</taxon>
        <taxon>Planctomycetia</taxon>
        <taxon>Planctomycetales</taxon>
        <taxon>Planctomycetaceae</taxon>
        <taxon>Thalassoglobus</taxon>
    </lineage>
</organism>